<accession>A0AAQ3K0B2</accession>
<reference evidence="7 8" key="1">
    <citation type="submission" date="2023-10" db="EMBL/GenBank/DDBJ databases">
        <title>Chromosome-scale genome assembly provides insights into flower coloration mechanisms of Canna indica.</title>
        <authorList>
            <person name="Li C."/>
        </authorList>
    </citation>
    <scope>NUCLEOTIDE SEQUENCE [LARGE SCALE GENOMIC DNA]</scope>
    <source>
        <tissue evidence="7">Flower</tissue>
    </source>
</reference>
<evidence type="ECO:0000313" key="7">
    <source>
        <dbReference type="EMBL" id="WOK98252.1"/>
    </source>
</evidence>
<proteinExistence type="predicted"/>
<evidence type="ECO:0000256" key="4">
    <source>
        <dbReference type="PROSITE-ProRule" id="PRU00175"/>
    </source>
</evidence>
<keyword evidence="3" id="KW-0862">Zinc</keyword>
<protein>
    <recommendedName>
        <fullName evidence="6">RING-type domain-containing protein</fullName>
    </recommendedName>
</protein>
<dbReference type="AlphaFoldDB" id="A0AAQ3K0B2"/>
<feature type="domain" description="RING-type" evidence="6">
    <location>
        <begin position="113"/>
        <end position="151"/>
    </location>
</feature>
<organism evidence="7 8">
    <name type="scientific">Canna indica</name>
    <name type="common">Indian-shot</name>
    <dbReference type="NCBI Taxonomy" id="4628"/>
    <lineage>
        <taxon>Eukaryota</taxon>
        <taxon>Viridiplantae</taxon>
        <taxon>Streptophyta</taxon>
        <taxon>Embryophyta</taxon>
        <taxon>Tracheophyta</taxon>
        <taxon>Spermatophyta</taxon>
        <taxon>Magnoliopsida</taxon>
        <taxon>Liliopsida</taxon>
        <taxon>Zingiberales</taxon>
        <taxon>Cannaceae</taxon>
        <taxon>Canna</taxon>
    </lineage>
</organism>
<dbReference type="InterPro" id="IPR013083">
    <property type="entry name" value="Znf_RING/FYVE/PHD"/>
</dbReference>
<dbReference type="EMBL" id="CP136891">
    <property type="protein sequence ID" value="WOK98252.1"/>
    <property type="molecule type" value="Genomic_DNA"/>
</dbReference>
<dbReference type="SUPFAM" id="SSF57850">
    <property type="entry name" value="RING/U-box"/>
    <property type="match status" value="1"/>
</dbReference>
<dbReference type="Gene3D" id="3.30.40.10">
    <property type="entry name" value="Zinc/RING finger domain, C3HC4 (zinc finger)"/>
    <property type="match status" value="1"/>
</dbReference>
<evidence type="ECO:0000256" key="1">
    <source>
        <dbReference type="ARBA" id="ARBA00022723"/>
    </source>
</evidence>
<evidence type="ECO:0000259" key="6">
    <source>
        <dbReference type="PROSITE" id="PS50089"/>
    </source>
</evidence>
<dbReference type="SMART" id="SM00184">
    <property type="entry name" value="RING"/>
    <property type="match status" value="1"/>
</dbReference>
<dbReference type="PANTHER" id="PTHR46629">
    <property type="entry name" value="OS01G0917900 PROTEIN"/>
    <property type="match status" value="1"/>
</dbReference>
<evidence type="ECO:0000256" key="5">
    <source>
        <dbReference type="SAM" id="MobiDB-lite"/>
    </source>
</evidence>
<evidence type="ECO:0000256" key="3">
    <source>
        <dbReference type="ARBA" id="ARBA00022833"/>
    </source>
</evidence>
<dbReference type="Pfam" id="PF13920">
    <property type="entry name" value="zf-C3HC4_3"/>
    <property type="match status" value="1"/>
</dbReference>
<dbReference type="Proteomes" id="UP001327560">
    <property type="component" value="Chromosome 2"/>
</dbReference>
<dbReference type="InterPro" id="IPR001841">
    <property type="entry name" value="Znf_RING"/>
</dbReference>
<evidence type="ECO:0000313" key="8">
    <source>
        <dbReference type="Proteomes" id="UP001327560"/>
    </source>
</evidence>
<dbReference type="PROSITE" id="PS50089">
    <property type="entry name" value="ZF_RING_2"/>
    <property type="match status" value="1"/>
</dbReference>
<feature type="region of interest" description="Disordered" evidence="5">
    <location>
        <begin position="68"/>
        <end position="106"/>
    </location>
</feature>
<dbReference type="GO" id="GO:0008270">
    <property type="term" value="F:zinc ion binding"/>
    <property type="evidence" value="ECO:0007669"/>
    <property type="project" value="UniProtKB-KW"/>
</dbReference>
<keyword evidence="2 4" id="KW-0863">Zinc-finger</keyword>
<keyword evidence="8" id="KW-1185">Reference proteome</keyword>
<name>A0AAQ3K0B2_9LILI</name>
<keyword evidence="1" id="KW-0479">Metal-binding</keyword>
<evidence type="ECO:0000256" key="2">
    <source>
        <dbReference type="ARBA" id="ARBA00022771"/>
    </source>
</evidence>
<sequence>MEAERIGKKRWKILKVRLGFMRWCSSRSAFHPSVPLAAAPIVDDDDDGEIGILPDDGEIGILPSLQEDHERKEAAPPAAVEDDAWPRCSMVSSEEGAEEERGGELGGGGARLCCVCMGRPRGAAFIPCGHTFCRLCARELWMSRGNCPLCNHPIFDILDIF</sequence>
<dbReference type="PROSITE" id="PS00518">
    <property type="entry name" value="ZF_RING_1"/>
    <property type="match status" value="1"/>
</dbReference>
<dbReference type="InterPro" id="IPR017907">
    <property type="entry name" value="Znf_RING_CS"/>
</dbReference>
<gene>
    <name evidence="7" type="ORF">Cni_G06962</name>
</gene>